<evidence type="ECO:0000256" key="1">
    <source>
        <dbReference type="SAM" id="MobiDB-lite"/>
    </source>
</evidence>
<dbReference type="Proteomes" id="UP000237662">
    <property type="component" value="Unassembled WGS sequence"/>
</dbReference>
<name>A0A2S6I8G8_9BACT</name>
<keyword evidence="5" id="KW-1185">Reference proteome</keyword>
<dbReference type="GO" id="GO:0042834">
    <property type="term" value="F:peptidoglycan binding"/>
    <property type="evidence" value="ECO:0007669"/>
    <property type="project" value="InterPro"/>
</dbReference>
<organism evidence="4 5">
    <name type="scientific">Neolewinella xylanilytica</name>
    <dbReference type="NCBI Taxonomy" id="1514080"/>
    <lineage>
        <taxon>Bacteria</taxon>
        <taxon>Pseudomonadati</taxon>
        <taxon>Bacteroidota</taxon>
        <taxon>Saprospiria</taxon>
        <taxon>Saprospirales</taxon>
        <taxon>Lewinellaceae</taxon>
        <taxon>Neolewinella</taxon>
    </lineage>
</organism>
<evidence type="ECO:0000313" key="5">
    <source>
        <dbReference type="Proteomes" id="UP000237662"/>
    </source>
</evidence>
<evidence type="ECO:0000313" key="4">
    <source>
        <dbReference type="EMBL" id="PPK87785.1"/>
    </source>
</evidence>
<keyword evidence="2" id="KW-0732">Signal</keyword>
<evidence type="ECO:0000256" key="2">
    <source>
        <dbReference type="SAM" id="SignalP"/>
    </source>
</evidence>
<comment type="caution">
    <text evidence="4">The sequence shown here is derived from an EMBL/GenBank/DDBJ whole genome shotgun (WGS) entry which is preliminary data.</text>
</comment>
<feature type="chain" id="PRO_5015540390" evidence="2">
    <location>
        <begin position="29"/>
        <end position="170"/>
    </location>
</feature>
<dbReference type="SUPFAM" id="SSF110997">
    <property type="entry name" value="Sporulation related repeat"/>
    <property type="match status" value="1"/>
</dbReference>
<dbReference type="AlphaFoldDB" id="A0A2S6I8G8"/>
<dbReference type="RefSeq" id="WP_146088695.1">
    <property type="nucleotide sequence ID" value="NZ_PTJC01000005.1"/>
</dbReference>
<feature type="signal peptide" evidence="2">
    <location>
        <begin position="1"/>
        <end position="28"/>
    </location>
</feature>
<feature type="region of interest" description="Disordered" evidence="1">
    <location>
        <begin position="33"/>
        <end position="69"/>
    </location>
</feature>
<accession>A0A2S6I8G8</accession>
<dbReference type="Pfam" id="PF05036">
    <property type="entry name" value="SPOR"/>
    <property type="match status" value="1"/>
</dbReference>
<dbReference type="EMBL" id="PTJC01000005">
    <property type="protein sequence ID" value="PPK87785.1"/>
    <property type="molecule type" value="Genomic_DNA"/>
</dbReference>
<gene>
    <name evidence="4" type="ORF">CLV84_0737</name>
</gene>
<sequence>MKKTSILIPLILVVCLIALALLVSRAIAASEQSQTEFEDKTNRADLPTSRTGDSLAIADGQADTDPMENMQPKRFQDLVPANSRDSSVTAMGSAGVNFLVIAGAFRQEINARTRIRNLREAGFSRTTLENFDRGTYAVALVDRTGSYGEATEMADRVRQAGFEVEVYRKR</sequence>
<dbReference type="OrthoDB" id="1493878at2"/>
<dbReference type="Gene3D" id="3.30.70.1070">
    <property type="entry name" value="Sporulation related repeat"/>
    <property type="match status" value="1"/>
</dbReference>
<reference evidence="4 5" key="1">
    <citation type="submission" date="2018-02" db="EMBL/GenBank/DDBJ databases">
        <title>Genomic Encyclopedia of Archaeal and Bacterial Type Strains, Phase II (KMG-II): from individual species to whole genera.</title>
        <authorList>
            <person name="Goeker M."/>
        </authorList>
    </citation>
    <scope>NUCLEOTIDE SEQUENCE [LARGE SCALE GENOMIC DNA]</scope>
    <source>
        <strain evidence="4 5">DSM 29526</strain>
    </source>
</reference>
<dbReference type="PROSITE" id="PS51724">
    <property type="entry name" value="SPOR"/>
    <property type="match status" value="1"/>
</dbReference>
<dbReference type="InterPro" id="IPR007730">
    <property type="entry name" value="SPOR-like_dom"/>
</dbReference>
<protein>
    <submittedName>
        <fullName evidence="4">Sporulation related protein</fullName>
    </submittedName>
</protein>
<proteinExistence type="predicted"/>
<evidence type="ECO:0000259" key="3">
    <source>
        <dbReference type="PROSITE" id="PS51724"/>
    </source>
</evidence>
<dbReference type="InterPro" id="IPR036680">
    <property type="entry name" value="SPOR-like_sf"/>
</dbReference>
<feature type="domain" description="SPOR" evidence="3">
    <location>
        <begin position="92"/>
        <end position="170"/>
    </location>
</feature>